<keyword evidence="1" id="KW-0813">Transport</keyword>
<evidence type="ECO:0000256" key="1">
    <source>
        <dbReference type="ARBA" id="ARBA00022448"/>
    </source>
</evidence>
<reference evidence="5 6" key="1">
    <citation type="submission" date="2011-03" db="EMBL/GenBank/DDBJ databases">
        <title>The complete genome of Archaeoglobus veneficus SNP6.</title>
        <authorList>
            <consortium name="US DOE Joint Genome Institute (JGI-PGF)"/>
            <person name="Lucas S."/>
            <person name="Copeland A."/>
            <person name="Lapidus A."/>
            <person name="Bruce D."/>
            <person name="Goodwin L."/>
            <person name="Pitluck S."/>
            <person name="Kyrpides N."/>
            <person name="Mavromatis K."/>
            <person name="Pagani I."/>
            <person name="Ivanova N."/>
            <person name="Mikhailova N."/>
            <person name="Lu M."/>
            <person name="Detter J.C."/>
            <person name="Tapia R."/>
            <person name="Han C."/>
            <person name="Land M."/>
            <person name="Hauser L."/>
            <person name="Markowitz V."/>
            <person name="Cheng J.-F."/>
            <person name="Hugenholtz P."/>
            <person name="Woyke T."/>
            <person name="Wu D."/>
            <person name="Spring S."/>
            <person name="Brambilla E."/>
            <person name="Klenk H.-P."/>
            <person name="Eisen J.A."/>
        </authorList>
    </citation>
    <scope>NUCLEOTIDE SEQUENCE [LARGE SCALE GENOMIC DNA]</scope>
    <source>
        <strain>SNP6</strain>
    </source>
</reference>
<dbReference type="OrthoDB" id="18209at2157"/>
<dbReference type="SUPFAM" id="SSF52540">
    <property type="entry name" value="P-loop containing nucleoside triphosphate hydrolases"/>
    <property type="match status" value="1"/>
</dbReference>
<evidence type="ECO:0000256" key="3">
    <source>
        <dbReference type="ARBA" id="ARBA00022840"/>
    </source>
</evidence>
<dbReference type="CDD" id="cd03257">
    <property type="entry name" value="ABC_NikE_OppD_transporters"/>
    <property type="match status" value="1"/>
</dbReference>
<sequence length="328" mass="37004">MELVKVENLKKYYPVQKSFLEVLLSRKLEFIKAVDNVSFDVKKGETLAFVGESGCGKTTTGRLMVKLEEPTDGKIWFKGKDITNVKGEELRKIRRLLQIIFQDPYASLNPKMKIGEHLEDPLLIHDLATKKEAKEQALDMLERVGLVPAEQFYNRYPYQLSGGQRQRVAIARAMILKPEFVVADEPVSMIDVSLRASILNLLMSFKRDYNLSMIFITHDLSVAKLIGDRIAVMYLGKIVEIGKVRDVIHSPAHPYTAALLSAVPSLAGKALKIEIKGEIANPRYPPPGCKYHPRCPYMEKICAEKEPELVKVGEDHYVACHKPLSLSL</sequence>
<dbReference type="InterPro" id="IPR003439">
    <property type="entry name" value="ABC_transporter-like_ATP-bd"/>
</dbReference>
<keyword evidence="5" id="KW-0378">Hydrolase</keyword>
<dbReference type="GO" id="GO:0005524">
    <property type="term" value="F:ATP binding"/>
    <property type="evidence" value="ECO:0007669"/>
    <property type="project" value="UniProtKB-KW"/>
</dbReference>
<dbReference type="InterPro" id="IPR013563">
    <property type="entry name" value="Oligopep_ABC_C"/>
</dbReference>
<dbReference type="Gene3D" id="3.40.50.300">
    <property type="entry name" value="P-loop containing nucleotide triphosphate hydrolases"/>
    <property type="match status" value="1"/>
</dbReference>
<dbReference type="Proteomes" id="UP000008136">
    <property type="component" value="Chromosome"/>
</dbReference>
<feature type="domain" description="ABC transporter" evidence="4">
    <location>
        <begin position="4"/>
        <end position="260"/>
    </location>
</feature>
<dbReference type="Pfam" id="PF08352">
    <property type="entry name" value="oligo_HPY"/>
    <property type="match status" value="1"/>
</dbReference>
<dbReference type="FunFam" id="3.40.50.300:FF:000016">
    <property type="entry name" value="Oligopeptide ABC transporter ATP-binding component"/>
    <property type="match status" value="1"/>
</dbReference>
<dbReference type="GO" id="GO:0015833">
    <property type="term" value="P:peptide transport"/>
    <property type="evidence" value="ECO:0007669"/>
    <property type="project" value="InterPro"/>
</dbReference>
<protein>
    <submittedName>
        <fullName evidence="5">Oligopeptide/dipeptide ABC transporter, ATPase subunit</fullName>
        <ecNumber evidence="5">3.6.3.24</ecNumber>
    </submittedName>
</protein>
<dbReference type="SMART" id="SM00382">
    <property type="entry name" value="AAA"/>
    <property type="match status" value="1"/>
</dbReference>
<dbReference type="PANTHER" id="PTHR43776:SF8">
    <property type="entry name" value="ABC TRANSPORTER, ATP-BINDING PROTEIN"/>
    <property type="match status" value="1"/>
</dbReference>
<dbReference type="GO" id="GO:0055085">
    <property type="term" value="P:transmembrane transport"/>
    <property type="evidence" value="ECO:0007669"/>
    <property type="project" value="UniProtKB-ARBA"/>
</dbReference>
<evidence type="ECO:0000256" key="2">
    <source>
        <dbReference type="ARBA" id="ARBA00022741"/>
    </source>
</evidence>
<evidence type="ECO:0000313" key="5">
    <source>
        <dbReference type="EMBL" id="AEA47970.1"/>
    </source>
</evidence>
<name>F2KRV6_ARCVS</name>
<dbReference type="KEGG" id="ave:Arcve_1977"/>
<dbReference type="InterPro" id="IPR003593">
    <property type="entry name" value="AAA+_ATPase"/>
</dbReference>
<keyword evidence="2" id="KW-0547">Nucleotide-binding</keyword>
<organism evidence="5 6">
    <name type="scientific">Archaeoglobus veneficus (strain DSM 11195 / SNP6)</name>
    <dbReference type="NCBI Taxonomy" id="693661"/>
    <lineage>
        <taxon>Archaea</taxon>
        <taxon>Methanobacteriati</taxon>
        <taxon>Methanobacteriota</taxon>
        <taxon>Archaeoglobi</taxon>
        <taxon>Archaeoglobales</taxon>
        <taxon>Archaeoglobaceae</taxon>
        <taxon>Archaeoglobus</taxon>
    </lineage>
</organism>
<dbReference type="EC" id="3.6.3.24" evidence="5"/>
<dbReference type="Pfam" id="PF00005">
    <property type="entry name" value="ABC_tran"/>
    <property type="match status" value="1"/>
</dbReference>
<dbReference type="HOGENOM" id="CLU_000604_1_23_2"/>
<dbReference type="RefSeq" id="WP_013684622.1">
    <property type="nucleotide sequence ID" value="NC_015320.1"/>
</dbReference>
<dbReference type="STRING" id="693661.Arcve_1977"/>
<evidence type="ECO:0000313" key="6">
    <source>
        <dbReference type="Proteomes" id="UP000008136"/>
    </source>
</evidence>
<dbReference type="GeneID" id="10395109"/>
<dbReference type="InterPro" id="IPR017871">
    <property type="entry name" value="ABC_transporter-like_CS"/>
</dbReference>
<gene>
    <name evidence="5" type="ordered locus">Arcve_1977</name>
</gene>
<keyword evidence="3" id="KW-0067">ATP-binding</keyword>
<dbReference type="PROSITE" id="PS50893">
    <property type="entry name" value="ABC_TRANSPORTER_2"/>
    <property type="match status" value="1"/>
</dbReference>
<accession>F2KRV6</accession>
<dbReference type="AlphaFoldDB" id="F2KRV6"/>
<dbReference type="EMBL" id="CP002588">
    <property type="protein sequence ID" value="AEA47970.1"/>
    <property type="molecule type" value="Genomic_DNA"/>
</dbReference>
<dbReference type="InterPro" id="IPR027417">
    <property type="entry name" value="P-loop_NTPase"/>
</dbReference>
<evidence type="ECO:0000259" key="4">
    <source>
        <dbReference type="PROSITE" id="PS50893"/>
    </source>
</evidence>
<proteinExistence type="predicted"/>
<dbReference type="GO" id="GO:0016887">
    <property type="term" value="F:ATP hydrolysis activity"/>
    <property type="evidence" value="ECO:0007669"/>
    <property type="project" value="InterPro"/>
</dbReference>
<dbReference type="NCBIfam" id="TIGR01727">
    <property type="entry name" value="oligo_HPY"/>
    <property type="match status" value="1"/>
</dbReference>
<dbReference type="PROSITE" id="PS00211">
    <property type="entry name" value="ABC_TRANSPORTER_1"/>
    <property type="match status" value="1"/>
</dbReference>
<dbReference type="eggNOG" id="arCOG00184">
    <property type="taxonomic scope" value="Archaea"/>
</dbReference>
<keyword evidence="6" id="KW-1185">Reference proteome</keyword>
<dbReference type="InterPro" id="IPR050319">
    <property type="entry name" value="ABC_transp_ATP-bind"/>
</dbReference>
<dbReference type="PANTHER" id="PTHR43776">
    <property type="entry name" value="TRANSPORT ATP-BINDING PROTEIN"/>
    <property type="match status" value="1"/>
</dbReference>